<dbReference type="SUPFAM" id="SSF53448">
    <property type="entry name" value="Nucleotide-diphospho-sugar transferases"/>
    <property type="match status" value="1"/>
</dbReference>
<dbReference type="EMBL" id="CP036525">
    <property type="protein sequence ID" value="QDT01783.1"/>
    <property type="molecule type" value="Genomic_DNA"/>
</dbReference>
<keyword evidence="2 4" id="KW-0808">Transferase</keyword>
<dbReference type="PANTHER" id="PTHR11952">
    <property type="entry name" value="UDP- GLUCOSE PYROPHOSPHORYLASE"/>
    <property type="match status" value="1"/>
</dbReference>
<dbReference type="InterPro" id="IPR039741">
    <property type="entry name" value="UDP-sugar_pyrophosphorylase"/>
</dbReference>
<reference evidence="4 5" key="1">
    <citation type="submission" date="2019-02" db="EMBL/GenBank/DDBJ databases">
        <title>Deep-cultivation of Planctomycetes and their phenomic and genomic characterization uncovers novel biology.</title>
        <authorList>
            <person name="Wiegand S."/>
            <person name="Jogler M."/>
            <person name="Boedeker C."/>
            <person name="Pinto D."/>
            <person name="Vollmers J."/>
            <person name="Rivas-Marin E."/>
            <person name="Kohn T."/>
            <person name="Peeters S.H."/>
            <person name="Heuer A."/>
            <person name="Rast P."/>
            <person name="Oberbeckmann S."/>
            <person name="Bunk B."/>
            <person name="Jeske O."/>
            <person name="Meyerdierks A."/>
            <person name="Storesund J.E."/>
            <person name="Kallscheuer N."/>
            <person name="Luecker S."/>
            <person name="Lage O.M."/>
            <person name="Pohl T."/>
            <person name="Merkel B.J."/>
            <person name="Hornburger P."/>
            <person name="Mueller R.-W."/>
            <person name="Bruemmer F."/>
            <person name="Labrenz M."/>
            <person name="Spormann A.M."/>
            <person name="Op den Camp H."/>
            <person name="Overmann J."/>
            <person name="Amann R."/>
            <person name="Jetten M.S.M."/>
            <person name="Mascher T."/>
            <person name="Medema M.H."/>
            <person name="Devos D.P."/>
            <person name="Kaster A.-K."/>
            <person name="Ovreas L."/>
            <person name="Rohde M."/>
            <person name="Galperin M.Y."/>
            <person name="Jogler C."/>
        </authorList>
    </citation>
    <scope>NUCLEOTIDE SEQUENCE [LARGE SCALE GENOMIC DNA]</scope>
    <source>
        <strain evidence="4 5">K22_7</strain>
    </source>
</reference>
<dbReference type="InterPro" id="IPR002618">
    <property type="entry name" value="UDPGP_fam"/>
</dbReference>
<dbReference type="Pfam" id="PF01704">
    <property type="entry name" value="UDPGP"/>
    <property type="match status" value="1"/>
</dbReference>
<gene>
    <name evidence="4" type="ORF">K227x_01510</name>
</gene>
<evidence type="ECO:0000256" key="2">
    <source>
        <dbReference type="ARBA" id="ARBA00022679"/>
    </source>
</evidence>
<evidence type="ECO:0000256" key="1">
    <source>
        <dbReference type="ARBA" id="ARBA00010401"/>
    </source>
</evidence>
<dbReference type="AlphaFoldDB" id="A0A517N3S4"/>
<evidence type="ECO:0000256" key="3">
    <source>
        <dbReference type="ARBA" id="ARBA00022695"/>
    </source>
</evidence>
<dbReference type="GO" id="GO:0070569">
    <property type="term" value="F:uridylyltransferase activity"/>
    <property type="evidence" value="ECO:0007669"/>
    <property type="project" value="InterPro"/>
</dbReference>
<dbReference type="Proteomes" id="UP000318538">
    <property type="component" value="Chromosome"/>
</dbReference>
<dbReference type="OrthoDB" id="9806910at2"/>
<dbReference type="RefSeq" id="WP_145167575.1">
    <property type="nucleotide sequence ID" value="NZ_CP036525.1"/>
</dbReference>
<dbReference type="KEGG" id="rlc:K227x_01510"/>
<organism evidence="4 5">
    <name type="scientific">Rubripirellula lacrimiformis</name>
    <dbReference type="NCBI Taxonomy" id="1930273"/>
    <lineage>
        <taxon>Bacteria</taxon>
        <taxon>Pseudomonadati</taxon>
        <taxon>Planctomycetota</taxon>
        <taxon>Planctomycetia</taxon>
        <taxon>Pirellulales</taxon>
        <taxon>Pirellulaceae</taxon>
        <taxon>Rubripirellula</taxon>
    </lineage>
</organism>
<evidence type="ECO:0000313" key="4">
    <source>
        <dbReference type="EMBL" id="QDT01783.1"/>
    </source>
</evidence>
<protein>
    <submittedName>
        <fullName evidence="4">Putative uridylyltransferase</fullName>
        <ecNumber evidence="4">2.7.7.-</ecNumber>
    </submittedName>
</protein>
<accession>A0A517N3S4</accession>
<sequence>MTESKVSKQDLHAILAPHDQQDVLRFWDDLDSAGRDQLAAQIAEIDFDELDQLIAGQDAKRDFAAMAARAMSPPSVKADGSGAAWSAADAIQRGEAALAAGQVGAVLVAGGQGTRLGFDQPKGMFPIGPVSNRTLFQFFADRLIAIGQKYDVEVPWYVMTSDATDAETRQYFEDNDFLGLKPEQVRIFKQGTMPAVDAASGKLLMASKDSLALSPDGHGGTVRALQRNGCLDDADRRGVRYLAYIQVDNPLANLCDPALIGHHILASSEMTTQVVRKRYPMEKVGNVALVDGRVEIIEYSDLPESAANATTDDGQLQLWAGNIGVHVINVDFLNRMSQSSGALPFHRASKKVAHVDQAGNSVDPDVPNATKFERFIFDLLPAAENAFVVESLPSEAFAPVKNAEGATSDTASLAKTAVSDLHRGWIESAGGRVDPDVLVEINPRYALSPGELAKKIPANFEIRSDHYLTFE</sequence>
<comment type="similarity">
    <text evidence="1">Belongs to the UDPGP type 1 family.</text>
</comment>
<evidence type="ECO:0000313" key="5">
    <source>
        <dbReference type="Proteomes" id="UP000318538"/>
    </source>
</evidence>
<dbReference type="EC" id="2.7.7.-" evidence="4"/>
<name>A0A517N3S4_9BACT</name>
<dbReference type="Gene3D" id="3.90.550.10">
    <property type="entry name" value="Spore Coat Polysaccharide Biosynthesis Protein SpsA, Chain A"/>
    <property type="match status" value="1"/>
</dbReference>
<dbReference type="CDD" id="cd04193">
    <property type="entry name" value="UDPGlcNAc_PPase"/>
    <property type="match status" value="1"/>
</dbReference>
<dbReference type="PANTHER" id="PTHR11952:SF2">
    <property type="entry name" value="LD24639P"/>
    <property type="match status" value="1"/>
</dbReference>
<proteinExistence type="inferred from homology"/>
<keyword evidence="3 4" id="KW-0548">Nucleotidyltransferase</keyword>
<keyword evidence="5" id="KW-1185">Reference proteome</keyword>
<dbReference type="InterPro" id="IPR029044">
    <property type="entry name" value="Nucleotide-diphossugar_trans"/>
</dbReference>